<name>A0ABV9I1C6_9FLAO</name>
<dbReference type="EMBL" id="JBHSFV010000013">
    <property type="protein sequence ID" value="MFC4635880.1"/>
    <property type="molecule type" value="Genomic_DNA"/>
</dbReference>
<organism evidence="2 3">
    <name type="scientific">Dokdonia ponticola</name>
    <dbReference type="NCBI Taxonomy" id="2041041"/>
    <lineage>
        <taxon>Bacteria</taxon>
        <taxon>Pseudomonadati</taxon>
        <taxon>Bacteroidota</taxon>
        <taxon>Flavobacteriia</taxon>
        <taxon>Flavobacteriales</taxon>
        <taxon>Flavobacteriaceae</taxon>
        <taxon>Dokdonia</taxon>
    </lineage>
</organism>
<gene>
    <name evidence="2" type="ORF">ACFO3O_18360</name>
</gene>
<reference evidence="3" key="1">
    <citation type="journal article" date="2019" name="Int. J. Syst. Evol. Microbiol.">
        <title>The Global Catalogue of Microorganisms (GCM) 10K type strain sequencing project: providing services to taxonomists for standard genome sequencing and annotation.</title>
        <authorList>
            <consortium name="The Broad Institute Genomics Platform"/>
            <consortium name="The Broad Institute Genome Sequencing Center for Infectious Disease"/>
            <person name="Wu L."/>
            <person name="Ma J."/>
        </authorList>
    </citation>
    <scope>NUCLEOTIDE SEQUENCE [LARGE SCALE GENOMIC DNA]</scope>
    <source>
        <strain evidence="3">YJ-61-S</strain>
    </source>
</reference>
<dbReference type="RefSeq" id="WP_379981538.1">
    <property type="nucleotide sequence ID" value="NZ_JBHSFV010000013.1"/>
</dbReference>
<evidence type="ECO:0000259" key="1">
    <source>
        <dbReference type="Pfam" id="PF04738"/>
    </source>
</evidence>
<dbReference type="Pfam" id="PF04738">
    <property type="entry name" value="Lant_dehydr_N"/>
    <property type="match status" value="1"/>
</dbReference>
<comment type="caution">
    <text evidence="2">The sequence shown here is derived from an EMBL/GenBank/DDBJ whole genome shotgun (WGS) entry which is preliminary data.</text>
</comment>
<dbReference type="InterPro" id="IPR006827">
    <property type="entry name" value="Lant_deHydtase_N"/>
</dbReference>
<evidence type="ECO:0000313" key="2">
    <source>
        <dbReference type="EMBL" id="MFC4635880.1"/>
    </source>
</evidence>
<proteinExistence type="predicted"/>
<dbReference type="Proteomes" id="UP001596043">
    <property type="component" value="Unassembled WGS sequence"/>
</dbReference>
<protein>
    <submittedName>
        <fullName evidence="2">Lantibiotic dehydratase family protein</fullName>
    </submittedName>
</protein>
<accession>A0ABV9I1C6</accession>
<keyword evidence="3" id="KW-1185">Reference proteome</keyword>
<feature type="domain" description="Lantibiotic dehydratase N-terminal" evidence="1">
    <location>
        <begin position="13"/>
        <end position="665"/>
    </location>
</feature>
<sequence>MLTQESLKSACEEPHIKEALFLASPSLYTAFEKWLEGNTTLDDSERMTYSILKYLSRMSSRCTPFGLFAGTAVGTFDEETDIVLKSTIENKRHTRLDMNYLVALSQDIVKDEDIKKQLRFYPNTSIYKAGDQLRYVEYHYENSRRMHHIVGVQHSDYLQKVLEIANTGATLTTLSECLVDDEITLDVASGFIEELVNSQLLVSELEPSVSGPEFTDQIIPVLKKLKGTEKLIEKLEDAQESIKKLDTKIGNPSSDYIDISASLETLDTGFELKYLFQTDMSLHPKENTLNKQLIFKVRRAMRLLNKMSQAPSETLLSQFRNAFYERYEDREVPLSQALDVELGVGFLQNKDSGDVSALVDDIILPGKPSKITTKDQKWNSIHMILHKELLRCLRENEQVLTLKDEDFNEFDENWDDLPDTISTMVEVITVDGQEQIIMSSAGGSSAANLLGRFCHSDPEIHEYVKEIVAIEERSNPKRILAEIVHLPESRVGNILMRPALRGYEIPYLAKSVLSTEAQLPLDDLMVSAKRDRIVLRSKKYNKEVIPHLSNAHNYSSGALPIYQFLANMQSQNKRSGIGFNWGPFQEDFPFLPRVVYKDVVLASKTWNISKSDIEALESSQKNMGNFQEKLELFIKEKQLPQFVLLKDSDNELLVNLNNLTSVQMLLSTVKKRTRFILKEFLHVDQSIVSDGNASYTNQVILSFYNENLLKKASDA</sequence>
<evidence type="ECO:0000313" key="3">
    <source>
        <dbReference type="Proteomes" id="UP001596043"/>
    </source>
</evidence>